<keyword evidence="7 8" id="KW-0472">Membrane</keyword>
<evidence type="ECO:0000256" key="4">
    <source>
        <dbReference type="ARBA" id="ARBA00022475"/>
    </source>
</evidence>
<evidence type="ECO:0000313" key="12">
    <source>
        <dbReference type="Proteomes" id="UP000665561"/>
    </source>
</evidence>
<evidence type="ECO:0000259" key="10">
    <source>
        <dbReference type="Pfam" id="PF00884"/>
    </source>
</evidence>
<dbReference type="EMBL" id="JAAAMV010000017">
    <property type="protein sequence ID" value="NBD25866.1"/>
    <property type="molecule type" value="Genomic_DNA"/>
</dbReference>
<gene>
    <name evidence="11" type="ORF">GT019_18495</name>
</gene>
<evidence type="ECO:0000256" key="9">
    <source>
        <dbReference type="SAM" id="Phobius"/>
    </source>
</evidence>
<feature type="transmembrane region" description="Helical" evidence="9">
    <location>
        <begin position="12"/>
        <end position="32"/>
    </location>
</feature>
<evidence type="ECO:0000256" key="6">
    <source>
        <dbReference type="ARBA" id="ARBA00022989"/>
    </source>
</evidence>
<comment type="caution">
    <text evidence="11">The sequence shown here is derived from an EMBL/GenBank/DDBJ whole genome shotgun (WGS) entry which is preliminary data.</text>
</comment>
<evidence type="ECO:0000313" key="11">
    <source>
        <dbReference type="EMBL" id="NBD25866.1"/>
    </source>
</evidence>
<keyword evidence="12" id="KW-1185">Reference proteome</keyword>
<dbReference type="PIRSF" id="PIRSF005091">
    <property type="entry name" value="Mmb_sulf_HI1246"/>
    <property type="match status" value="1"/>
</dbReference>
<sequence length="660" mass="74397">MKRRRLRAPFRFAAPLLRLDLFAFVLLMLFKLALFDRLVHVPYMDMNGDDRMVAVGTLVLVSFWTLWLPWRGRLLALIALDVALTAIVYCDLVYFRYFQDLITVPVLLQAGQVGELGASIRALLSPGDLWFAADWLLLLPLGCIVLFGKRFRRHRLPRQTAYARSRAERTRIVVRRLLLGLAAFAVGFALVFVPVHKARASWASELFTGNWWNMSLYNVTGVLGFHGYDLYRYADEHWLHGNGVTAAQTAQAKQWFQARGETRRQLDESDPLFGRYRGKNVILIQLEAFQSFVIGQRINGQEVTPNINKLMTSSMYFDNFYHQTAQGRTSDADLAANASLQPMPSGSVFTRFAQHGYDSMARTLKENGYAANAFHAYDGGFWNRNIMYDTLGYDRFYSKNAFVIDEPLGWSLGDKSFFKQATAMMKTQRQPFYSFLISLSSHHPYTLPAKVQTLDVGAFKGTIFGDYLEAVHYVDAAIGEMADELKAAGLWDTSIFMFYGDHDNSIPDWQPFEHFLGRQLSDADRFRILKGVPFLVHLPDDARAGTYHQVGGQLDITPTVLHLLGIPSSDQVMIGTPLVTEQPLPDKRVVFRNGAFTDGRVLYLPAEDGLPEHGKCYRFADGSPLADASGCQAGADEARNELQASDLVVEHDLVPVLHGE</sequence>
<dbReference type="Gene3D" id="3.30.1120.170">
    <property type="match status" value="1"/>
</dbReference>
<accession>A0ABW9XTK0</accession>
<dbReference type="PANTHER" id="PTHR47371:SF3">
    <property type="entry name" value="PHOSPHOGLYCEROL TRANSFERASE I"/>
    <property type="match status" value="1"/>
</dbReference>
<comment type="subcellular location">
    <subcellularLocation>
        <location evidence="1">Cell membrane</location>
        <topology evidence="1">Multi-pass membrane protein</topology>
    </subcellularLocation>
</comment>
<comment type="similarity">
    <text evidence="3 8">Belongs to the LTA synthase family.</text>
</comment>
<dbReference type="PANTHER" id="PTHR47371">
    <property type="entry name" value="LIPOTEICHOIC ACID SYNTHASE"/>
    <property type="match status" value="1"/>
</dbReference>
<dbReference type="Gene3D" id="3.40.720.10">
    <property type="entry name" value="Alkaline Phosphatase, subunit A"/>
    <property type="match status" value="1"/>
</dbReference>
<keyword evidence="5 9" id="KW-0812">Transmembrane</keyword>
<evidence type="ECO:0000256" key="3">
    <source>
        <dbReference type="ARBA" id="ARBA00009983"/>
    </source>
</evidence>
<evidence type="ECO:0000256" key="1">
    <source>
        <dbReference type="ARBA" id="ARBA00004651"/>
    </source>
</evidence>
<dbReference type="InterPro" id="IPR000917">
    <property type="entry name" value="Sulfatase_N"/>
</dbReference>
<feature type="domain" description="Sulfatase N-terminal" evidence="10">
    <location>
        <begin position="279"/>
        <end position="566"/>
    </location>
</feature>
<organism evidence="11 12">
    <name type="scientific">Paenibacillus glycinis</name>
    <dbReference type="NCBI Taxonomy" id="2697035"/>
    <lineage>
        <taxon>Bacteria</taxon>
        <taxon>Bacillati</taxon>
        <taxon>Bacillota</taxon>
        <taxon>Bacilli</taxon>
        <taxon>Bacillales</taxon>
        <taxon>Paenibacillaceae</taxon>
        <taxon>Paenibacillus</taxon>
    </lineage>
</organism>
<dbReference type="InterPro" id="IPR017850">
    <property type="entry name" value="Alkaline_phosphatase_core_sf"/>
</dbReference>
<dbReference type="CDD" id="cd16015">
    <property type="entry name" value="LTA_synthase"/>
    <property type="match status" value="1"/>
</dbReference>
<feature type="transmembrane region" description="Helical" evidence="9">
    <location>
        <begin position="77"/>
        <end position="97"/>
    </location>
</feature>
<dbReference type="Pfam" id="PF00884">
    <property type="entry name" value="Sulfatase"/>
    <property type="match status" value="1"/>
</dbReference>
<evidence type="ECO:0000256" key="7">
    <source>
        <dbReference type="ARBA" id="ARBA00023136"/>
    </source>
</evidence>
<name>A0ABW9XTK0_9BACL</name>
<reference evidence="11 12" key="1">
    <citation type="submission" date="2020-01" db="EMBL/GenBank/DDBJ databases">
        <title>Paenibacillus soybeanensis sp. nov. isolated from the nodules of soybean (Glycine max(L.) Merr).</title>
        <authorList>
            <person name="Wang H."/>
        </authorList>
    </citation>
    <scope>NUCLEOTIDE SEQUENCE [LARGE SCALE GENOMIC DNA]</scope>
    <source>
        <strain evidence="11 12">T1</strain>
    </source>
</reference>
<proteinExistence type="inferred from homology"/>
<feature type="transmembrane region" description="Helical" evidence="9">
    <location>
        <begin position="52"/>
        <end position="70"/>
    </location>
</feature>
<evidence type="ECO:0000256" key="8">
    <source>
        <dbReference type="PIRNR" id="PIRNR005091"/>
    </source>
</evidence>
<protein>
    <submittedName>
        <fullName evidence="11">Sulfatase-like hydrolase/transferase</fullName>
    </submittedName>
</protein>
<dbReference type="InterPro" id="IPR050448">
    <property type="entry name" value="OpgB/LTA_synthase_biosynth"/>
</dbReference>
<feature type="transmembrane region" description="Helical" evidence="9">
    <location>
        <begin position="129"/>
        <end position="148"/>
    </location>
</feature>
<evidence type="ECO:0000256" key="2">
    <source>
        <dbReference type="ARBA" id="ARBA00004936"/>
    </source>
</evidence>
<dbReference type="Proteomes" id="UP000665561">
    <property type="component" value="Unassembled WGS sequence"/>
</dbReference>
<keyword evidence="6 9" id="KW-1133">Transmembrane helix</keyword>
<dbReference type="SUPFAM" id="SSF53649">
    <property type="entry name" value="Alkaline phosphatase-like"/>
    <property type="match status" value="1"/>
</dbReference>
<comment type="pathway">
    <text evidence="2">Cell wall biogenesis; lipoteichoic acid biosynthesis.</text>
</comment>
<dbReference type="InterPro" id="IPR012160">
    <property type="entry name" value="LtaS-like"/>
</dbReference>
<feature type="transmembrane region" description="Helical" evidence="9">
    <location>
        <begin position="173"/>
        <end position="195"/>
    </location>
</feature>
<evidence type="ECO:0000256" key="5">
    <source>
        <dbReference type="ARBA" id="ARBA00022692"/>
    </source>
</evidence>
<keyword evidence="4 8" id="KW-1003">Cell membrane</keyword>